<keyword evidence="5" id="KW-1185">Reference proteome</keyword>
<evidence type="ECO:0000259" key="3">
    <source>
        <dbReference type="PROSITE" id="PS50888"/>
    </source>
</evidence>
<dbReference type="Proteomes" id="UP000644660">
    <property type="component" value="Unassembled WGS sequence"/>
</dbReference>
<dbReference type="GO" id="GO:0046983">
    <property type="term" value="F:protein dimerization activity"/>
    <property type="evidence" value="ECO:0007669"/>
    <property type="project" value="InterPro"/>
</dbReference>
<feature type="domain" description="BHLH" evidence="3">
    <location>
        <begin position="151"/>
        <end position="227"/>
    </location>
</feature>
<organism evidence="4 5">
    <name type="scientific">Maudiozyma barnettii</name>
    <dbReference type="NCBI Taxonomy" id="61262"/>
    <lineage>
        <taxon>Eukaryota</taxon>
        <taxon>Fungi</taxon>
        <taxon>Dikarya</taxon>
        <taxon>Ascomycota</taxon>
        <taxon>Saccharomycotina</taxon>
        <taxon>Saccharomycetes</taxon>
        <taxon>Saccharomycetales</taxon>
        <taxon>Saccharomycetaceae</taxon>
        <taxon>Maudiozyma</taxon>
    </lineage>
</organism>
<accession>A0A8H2VHI3</accession>
<dbReference type="OrthoDB" id="2133190at2759"/>
<proteinExistence type="predicted"/>
<dbReference type="SMART" id="SM00353">
    <property type="entry name" value="HLH"/>
    <property type="match status" value="1"/>
</dbReference>
<keyword evidence="1" id="KW-0175">Coiled coil</keyword>
<feature type="region of interest" description="Disordered" evidence="2">
    <location>
        <begin position="118"/>
        <end position="137"/>
    </location>
</feature>
<dbReference type="InterPro" id="IPR052099">
    <property type="entry name" value="Regulatory_TF_Diverse"/>
</dbReference>
<dbReference type="SUPFAM" id="SSF47459">
    <property type="entry name" value="HLH, helix-loop-helix DNA-binding domain"/>
    <property type="match status" value="1"/>
</dbReference>
<feature type="compositionally biased region" description="Low complexity" evidence="2">
    <location>
        <begin position="118"/>
        <end position="135"/>
    </location>
</feature>
<name>A0A8H2VHI3_9SACH</name>
<dbReference type="Pfam" id="PF00010">
    <property type="entry name" value="HLH"/>
    <property type="match status" value="1"/>
</dbReference>
<dbReference type="PROSITE" id="PS50888">
    <property type="entry name" value="BHLH"/>
    <property type="match status" value="1"/>
</dbReference>
<gene>
    <name evidence="4" type="ORF">KABA2_06S02970</name>
</gene>
<dbReference type="PANTHER" id="PTHR47336">
    <property type="entry name" value="TRANSCRIPTION FACTOR HMS1-RELATED"/>
    <property type="match status" value="1"/>
</dbReference>
<reference evidence="4 5" key="1">
    <citation type="submission" date="2020-05" db="EMBL/GenBank/DDBJ databases">
        <authorList>
            <person name="Casaregola S."/>
            <person name="Devillers H."/>
            <person name="Grondin C."/>
        </authorList>
    </citation>
    <scope>NUCLEOTIDE SEQUENCE [LARGE SCALE GENOMIC DNA]</scope>
    <source>
        <strain evidence="4 5">CLIB 1767</strain>
    </source>
</reference>
<dbReference type="CDD" id="cd11395">
    <property type="entry name" value="bHLHzip_SREBP_like"/>
    <property type="match status" value="1"/>
</dbReference>
<dbReference type="EMBL" id="CAEFZW010000006">
    <property type="protein sequence ID" value="CAB4255329.1"/>
    <property type="molecule type" value="Genomic_DNA"/>
</dbReference>
<comment type="caution">
    <text evidence="4">The sequence shown here is derived from an EMBL/GenBank/DDBJ whole genome shotgun (WGS) entry which is preliminary data.</text>
</comment>
<sequence length="264" mass="29771">MKQTDTLNDMVSNGLLNATPTNQTSTSLETLSGWYDQLETIISSSATSIEDSPHYITNMDNIASQGIFHNPLKEDVNITLNNYNSVSSVEEPISLPIENNNTVKVKIEDSQPFIFQDTNGISNSTSTTDTSNAKTTKVRAPKKYRKKLTNDQKVAHNKIEKRYRININTKIAKLQQIIPWVAANDTAFEVSNLINDNRSNLISGVKCNAKVNKSKILDKAVDYIQYLQDNEQLFLRENQKLREENDKLKANLTTQLGKLNNFNT</sequence>
<evidence type="ECO:0000313" key="5">
    <source>
        <dbReference type="Proteomes" id="UP000644660"/>
    </source>
</evidence>
<feature type="region of interest" description="Disordered" evidence="2">
    <location>
        <begin position="1"/>
        <end position="23"/>
    </location>
</feature>
<dbReference type="InterPro" id="IPR011598">
    <property type="entry name" value="bHLH_dom"/>
</dbReference>
<dbReference type="RefSeq" id="XP_041407173.1">
    <property type="nucleotide sequence ID" value="XM_041551239.1"/>
</dbReference>
<evidence type="ECO:0000256" key="1">
    <source>
        <dbReference type="SAM" id="Coils"/>
    </source>
</evidence>
<feature type="coiled-coil region" evidence="1">
    <location>
        <begin position="224"/>
        <end position="258"/>
    </location>
</feature>
<protein>
    <submittedName>
        <fullName evidence="4">Similar to Saccharomyces cerevisiae YOR344C TYE7 Serine-rich protein that contains a basic-helix-loop-helix (BHLH) DNA binding motif</fullName>
    </submittedName>
</protein>
<dbReference type="PANTHER" id="PTHR47336:SF3">
    <property type="entry name" value="SERINE-RICH PROTEIN TYE7"/>
    <property type="match status" value="1"/>
</dbReference>
<dbReference type="Gene3D" id="4.10.280.10">
    <property type="entry name" value="Helix-loop-helix DNA-binding domain"/>
    <property type="match status" value="1"/>
</dbReference>
<evidence type="ECO:0000256" key="2">
    <source>
        <dbReference type="SAM" id="MobiDB-lite"/>
    </source>
</evidence>
<evidence type="ECO:0000313" key="4">
    <source>
        <dbReference type="EMBL" id="CAB4255329.1"/>
    </source>
</evidence>
<dbReference type="InterPro" id="IPR036638">
    <property type="entry name" value="HLH_DNA-bd_sf"/>
</dbReference>
<dbReference type="GeneID" id="64858371"/>
<dbReference type="AlphaFoldDB" id="A0A8H2VHI3"/>